<dbReference type="SUPFAM" id="SSF50630">
    <property type="entry name" value="Acid proteases"/>
    <property type="match status" value="1"/>
</dbReference>
<feature type="region of interest" description="Disordered" evidence="10">
    <location>
        <begin position="193"/>
        <end position="214"/>
    </location>
</feature>
<dbReference type="Gene3D" id="2.40.70.10">
    <property type="entry name" value="Acid Proteases"/>
    <property type="match status" value="1"/>
</dbReference>
<dbReference type="GO" id="GO:0004519">
    <property type="term" value="F:endonuclease activity"/>
    <property type="evidence" value="ECO:0007669"/>
    <property type="project" value="UniProtKB-KW"/>
</dbReference>
<evidence type="ECO:0000256" key="5">
    <source>
        <dbReference type="ARBA" id="ARBA00022722"/>
    </source>
</evidence>
<dbReference type="GO" id="GO:0003964">
    <property type="term" value="F:RNA-directed DNA polymerase activity"/>
    <property type="evidence" value="ECO:0007669"/>
    <property type="project" value="UniProtKB-KW"/>
</dbReference>
<dbReference type="FunFam" id="3.10.20.370:FF:000001">
    <property type="entry name" value="Retrovirus-related Pol polyprotein from transposon 17.6-like protein"/>
    <property type="match status" value="1"/>
</dbReference>
<evidence type="ECO:0000256" key="7">
    <source>
        <dbReference type="ARBA" id="ARBA00022759"/>
    </source>
</evidence>
<organism evidence="13 14">
    <name type="scientific">Nosema granulosis</name>
    <dbReference type="NCBI Taxonomy" id="83296"/>
    <lineage>
        <taxon>Eukaryota</taxon>
        <taxon>Fungi</taxon>
        <taxon>Fungi incertae sedis</taxon>
        <taxon>Microsporidia</taxon>
        <taxon>Nosematidae</taxon>
        <taxon>Nosema</taxon>
    </lineage>
</organism>
<keyword evidence="8" id="KW-0378">Hydrolase</keyword>
<comment type="caution">
    <text evidence="13">The sequence shown here is derived from an EMBL/GenBank/DDBJ whole genome shotgun (WGS) entry which is preliminary data.</text>
</comment>
<accession>A0A9P6KXF3</accession>
<evidence type="ECO:0000256" key="1">
    <source>
        <dbReference type="ARBA" id="ARBA00012493"/>
    </source>
</evidence>
<keyword evidence="4" id="KW-0548">Nucleotidyltransferase</keyword>
<dbReference type="PROSITE" id="PS50878">
    <property type="entry name" value="RT_POL"/>
    <property type="match status" value="1"/>
</dbReference>
<dbReference type="PANTHER" id="PTHR37984">
    <property type="entry name" value="PROTEIN CBG26694"/>
    <property type="match status" value="1"/>
</dbReference>
<dbReference type="Gene3D" id="3.10.10.10">
    <property type="entry name" value="HIV Type 1 Reverse Transcriptase, subunit A, domain 1"/>
    <property type="match status" value="1"/>
</dbReference>
<reference evidence="13 14" key="1">
    <citation type="journal article" date="2020" name="Genome Biol. Evol.">
        <title>Comparative genomics of strictly vertically transmitted, feminizing microsporidia endosymbionts of amphipod crustaceans.</title>
        <authorList>
            <person name="Cormier A."/>
            <person name="Chebbi M.A."/>
            <person name="Giraud I."/>
            <person name="Wattier R."/>
            <person name="Teixeira M."/>
            <person name="Gilbert C."/>
            <person name="Rigaud T."/>
            <person name="Cordaux R."/>
        </authorList>
    </citation>
    <scope>NUCLEOTIDE SEQUENCE [LARGE SCALE GENOMIC DNA]</scope>
    <source>
        <strain evidence="13 14">Ou3-Ou53</strain>
    </source>
</reference>
<keyword evidence="5" id="KW-0540">Nuclease</keyword>
<dbReference type="InterPro" id="IPR000477">
    <property type="entry name" value="RT_dom"/>
</dbReference>
<dbReference type="AlphaFoldDB" id="A0A9P6KXF3"/>
<sequence length="922" mass="104844">MEDQSNKHFDMATAVKTVKPFGGEDGEDIDTWLRDLTLIAEVALWTENEVCRIIVMSLKGKALSWASQVVSGKMNTINLSTLSELLKRRFGASSRSEISITKFIELGVPQTRSEYSEMLRFATSIFEKDIIKMGVLAQMVVQKAPSEIKALLYQIGLSSPSWEKFIQAAEEMAVISFPDKVLSRVGKDVENGRGEMRSGDWKHTSQRMGKMGSGKNAGRRYCVLHGEGDHFTRECRKFTEMIHKERDRLKRNIARVEEADGASDNQDFENKNILYYFNRVSSASNPFFISGTINGRKKQVLLDTGADVSIIGLEDVEGYEGSLEKYGGRVRTASGEVMKILGQKRNATLIIDSKPIQFSPLVMDKCVYIIVGADVIKKKPELLLKLLGSGGPTDNRTKRINSVGEEQLKKEFEDIFKTEIGDFNLCTTGTHNIITTSDRPVVERNGRIPVNQEPIIDEEIEKNLRLGIIRPSRSPWCSRIVMAEKSDGKWRMCVDYRSLNKITVKDRYSSPRIDEIYDELAGAKIFSVLDATSGYYQIAMEEKDKEKTAFSFKGRLYEYNRMPFGLCNAPATFQRAMDTILRKENRKFVIPYLDDVIVYSKTKEDHCKHLRVVMGKLRAAGISLNGGKCKMFREEIKILGNIISHGKIKVDPERTQRIRNYPQPTTIKELRTFLGVANYCREFVPGFAELTGPLYDLLKGEKKTSARAITLGERQMKAFEEVKERLCQATTRFQPNFDQDFILVTDASDVGIGAILLQKDSNGRERLISAFSKKLDKCQKNYSVTDKELLGLVKGIDHYRHYLLGRPFVLRTDHKALTYLWETKNLSGRLLRWSLKLGEYDFEVEYIKGENNIADGFSRTFGEKVVNSVTNDNFSTAEINEILDCYHEASGHGSANTMKFMISQRYKWANMYKDIEDYCNNC</sequence>
<keyword evidence="2" id="KW-0645">Protease</keyword>
<keyword evidence="6" id="KW-0064">Aspartyl protease</keyword>
<dbReference type="SUPFAM" id="SSF56672">
    <property type="entry name" value="DNA/RNA polymerases"/>
    <property type="match status" value="1"/>
</dbReference>
<feature type="domain" description="Reverse transcriptase" evidence="12">
    <location>
        <begin position="462"/>
        <end position="643"/>
    </location>
</feature>
<dbReference type="GO" id="GO:0006508">
    <property type="term" value="P:proteolysis"/>
    <property type="evidence" value="ECO:0007669"/>
    <property type="project" value="UniProtKB-KW"/>
</dbReference>
<dbReference type="Pfam" id="PF00077">
    <property type="entry name" value="RVP"/>
    <property type="match status" value="1"/>
</dbReference>
<keyword evidence="7" id="KW-0255">Endonuclease</keyword>
<dbReference type="InterPro" id="IPR021109">
    <property type="entry name" value="Peptidase_aspartic_dom_sf"/>
</dbReference>
<keyword evidence="14" id="KW-1185">Reference proteome</keyword>
<dbReference type="CDD" id="cd09274">
    <property type="entry name" value="RNase_HI_RT_Ty3"/>
    <property type="match status" value="1"/>
</dbReference>
<dbReference type="InterPro" id="IPR018061">
    <property type="entry name" value="Retropepsins"/>
</dbReference>
<evidence type="ECO:0000313" key="13">
    <source>
        <dbReference type="EMBL" id="KAF9758229.1"/>
    </source>
</evidence>
<dbReference type="InterPro" id="IPR041373">
    <property type="entry name" value="RT_RNaseH"/>
</dbReference>
<gene>
    <name evidence="13" type="primary">pol_60</name>
    <name evidence="13" type="ORF">NGRA_3220</name>
</gene>
<dbReference type="Pfam" id="PF00078">
    <property type="entry name" value="RVT_1"/>
    <property type="match status" value="1"/>
</dbReference>
<dbReference type="PROSITE" id="PS50175">
    <property type="entry name" value="ASP_PROT_RETROV"/>
    <property type="match status" value="1"/>
</dbReference>
<keyword evidence="9" id="KW-0695">RNA-directed DNA polymerase</keyword>
<dbReference type="InterPro" id="IPR041588">
    <property type="entry name" value="Integrase_H2C2"/>
</dbReference>
<feature type="non-terminal residue" evidence="13">
    <location>
        <position position="922"/>
    </location>
</feature>
<evidence type="ECO:0000256" key="6">
    <source>
        <dbReference type="ARBA" id="ARBA00022750"/>
    </source>
</evidence>
<protein>
    <recommendedName>
        <fullName evidence="1">RNA-directed DNA polymerase</fullName>
        <ecNumber evidence="1">2.7.7.49</ecNumber>
    </recommendedName>
</protein>
<evidence type="ECO:0000256" key="8">
    <source>
        <dbReference type="ARBA" id="ARBA00022801"/>
    </source>
</evidence>
<dbReference type="Pfam" id="PF17921">
    <property type="entry name" value="Integrase_H2C2"/>
    <property type="match status" value="1"/>
</dbReference>
<dbReference type="PROSITE" id="PS00141">
    <property type="entry name" value="ASP_PROTEASE"/>
    <property type="match status" value="1"/>
</dbReference>
<evidence type="ECO:0000256" key="4">
    <source>
        <dbReference type="ARBA" id="ARBA00022695"/>
    </source>
</evidence>
<dbReference type="EC" id="2.7.7.49" evidence="1"/>
<evidence type="ECO:0000313" key="14">
    <source>
        <dbReference type="Proteomes" id="UP000740883"/>
    </source>
</evidence>
<dbReference type="InterPro" id="IPR001969">
    <property type="entry name" value="Aspartic_peptidase_AS"/>
</dbReference>
<dbReference type="InterPro" id="IPR050951">
    <property type="entry name" value="Retrovirus_Pol_polyprotein"/>
</dbReference>
<dbReference type="InterPro" id="IPR043128">
    <property type="entry name" value="Rev_trsase/Diguanyl_cyclase"/>
</dbReference>
<evidence type="ECO:0000259" key="12">
    <source>
        <dbReference type="PROSITE" id="PS50878"/>
    </source>
</evidence>
<dbReference type="FunFam" id="3.30.70.270:FF:000020">
    <property type="entry name" value="Transposon Tf2-6 polyprotein-like Protein"/>
    <property type="match status" value="1"/>
</dbReference>
<proteinExistence type="predicted"/>
<dbReference type="Pfam" id="PF17917">
    <property type="entry name" value="RT_RNaseH"/>
    <property type="match status" value="1"/>
</dbReference>
<dbReference type="GO" id="GO:0004190">
    <property type="term" value="F:aspartic-type endopeptidase activity"/>
    <property type="evidence" value="ECO:0007669"/>
    <property type="project" value="UniProtKB-KW"/>
</dbReference>
<dbReference type="InterPro" id="IPR043502">
    <property type="entry name" value="DNA/RNA_pol_sf"/>
</dbReference>
<dbReference type="EMBL" id="SBJO01000682">
    <property type="protein sequence ID" value="KAF9758229.1"/>
    <property type="molecule type" value="Genomic_DNA"/>
</dbReference>
<evidence type="ECO:0000256" key="3">
    <source>
        <dbReference type="ARBA" id="ARBA00022679"/>
    </source>
</evidence>
<dbReference type="CDD" id="cd01647">
    <property type="entry name" value="RT_LTR"/>
    <property type="match status" value="1"/>
</dbReference>
<evidence type="ECO:0000256" key="9">
    <source>
        <dbReference type="ARBA" id="ARBA00022918"/>
    </source>
</evidence>
<evidence type="ECO:0000256" key="10">
    <source>
        <dbReference type="SAM" id="MobiDB-lite"/>
    </source>
</evidence>
<dbReference type="Gene3D" id="3.30.70.270">
    <property type="match status" value="2"/>
</dbReference>
<dbReference type="InterPro" id="IPR001995">
    <property type="entry name" value="Peptidase_A2_cat"/>
</dbReference>
<keyword evidence="3" id="KW-0808">Transferase</keyword>
<dbReference type="CDD" id="cd00303">
    <property type="entry name" value="retropepsin_like"/>
    <property type="match status" value="1"/>
</dbReference>
<feature type="domain" description="Peptidase A2" evidence="11">
    <location>
        <begin position="298"/>
        <end position="375"/>
    </location>
</feature>
<evidence type="ECO:0000256" key="2">
    <source>
        <dbReference type="ARBA" id="ARBA00022670"/>
    </source>
</evidence>
<dbReference type="Gene3D" id="3.10.20.370">
    <property type="match status" value="1"/>
</dbReference>
<name>A0A9P6KXF3_9MICR</name>
<dbReference type="Proteomes" id="UP000740883">
    <property type="component" value="Unassembled WGS sequence"/>
</dbReference>
<dbReference type="OrthoDB" id="5588148at2759"/>
<dbReference type="Gene3D" id="1.10.340.70">
    <property type="match status" value="1"/>
</dbReference>
<evidence type="ECO:0000259" key="11">
    <source>
        <dbReference type="PROSITE" id="PS50175"/>
    </source>
</evidence>
<dbReference type="PANTHER" id="PTHR37984:SF5">
    <property type="entry name" value="PROTEIN NYNRIN-LIKE"/>
    <property type="match status" value="1"/>
</dbReference>
<dbReference type="FunFam" id="3.10.10.10:FF:000007">
    <property type="entry name" value="Retrovirus-related Pol polyprotein from transposon 17.6-like Protein"/>
    <property type="match status" value="1"/>
</dbReference>
<feature type="compositionally biased region" description="Basic and acidic residues" evidence="10">
    <location>
        <begin position="193"/>
        <end position="203"/>
    </location>
</feature>